<comment type="similarity">
    <text evidence="1 5">Belongs to the NOP53 family.</text>
</comment>
<evidence type="ECO:0000256" key="1">
    <source>
        <dbReference type="ARBA" id="ARBA00008838"/>
    </source>
</evidence>
<evidence type="ECO:0000256" key="3">
    <source>
        <dbReference type="ARBA" id="ARBA00022517"/>
    </source>
</evidence>
<dbReference type="PIRSF" id="PIRSF017302">
    <property type="entry name" value="Gltscr2"/>
    <property type="match status" value="1"/>
</dbReference>
<organism evidence="7 8">
    <name type="scientific">Cymbomonas tetramitiformis</name>
    <dbReference type="NCBI Taxonomy" id="36881"/>
    <lineage>
        <taxon>Eukaryota</taxon>
        <taxon>Viridiplantae</taxon>
        <taxon>Chlorophyta</taxon>
        <taxon>Pyramimonadophyceae</taxon>
        <taxon>Pyramimonadales</taxon>
        <taxon>Pyramimonadaceae</taxon>
        <taxon>Cymbomonas</taxon>
    </lineage>
</organism>
<comment type="function">
    <text evidence="5">May play a role in ribosome biogenesis.</text>
</comment>
<evidence type="ECO:0000256" key="2">
    <source>
        <dbReference type="ARBA" id="ARBA00018339"/>
    </source>
</evidence>
<dbReference type="Pfam" id="PF07767">
    <property type="entry name" value="Nop53"/>
    <property type="match status" value="1"/>
</dbReference>
<evidence type="ECO:0000313" key="8">
    <source>
        <dbReference type="Proteomes" id="UP001190700"/>
    </source>
</evidence>
<keyword evidence="4 5" id="KW-0539">Nucleus</keyword>
<gene>
    <name evidence="7" type="ORF">CYMTET_41200</name>
</gene>
<evidence type="ECO:0000313" key="7">
    <source>
        <dbReference type="EMBL" id="KAK3249368.1"/>
    </source>
</evidence>
<dbReference type="InterPro" id="IPR011687">
    <property type="entry name" value="Nop53/GLTSCR2"/>
</dbReference>
<comment type="caution">
    <text evidence="7">The sequence shown here is derived from an EMBL/GenBank/DDBJ whole genome shotgun (WGS) entry which is preliminary data.</text>
</comment>
<dbReference type="GO" id="GO:0005654">
    <property type="term" value="C:nucleoplasm"/>
    <property type="evidence" value="ECO:0007669"/>
    <property type="project" value="UniProtKB-SubCell"/>
</dbReference>
<feature type="region of interest" description="Disordered" evidence="6">
    <location>
        <begin position="226"/>
        <end position="276"/>
    </location>
</feature>
<protein>
    <recommendedName>
        <fullName evidence="2 5">Ribosome biogenesis protein NOP53</fullName>
    </recommendedName>
</protein>
<keyword evidence="3 5" id="KW-0690">Ribosome biogenesis</keyword>
<name>A0AAE0F2H5_9CHLO</name>
<dbReference type="GO" id="GO:0000027">
    <property type="term" value="P:ribosomal large subunit assembly"/>
    <property type="evidence" value="ECO:0007669"/>
    <property type="project" value="UniProtKB-UniRule"/>
</dbReference>
<proteinExistence type="inferred from homology"/>
<reference evidence="7 8" key="1">
    <citation type="journal article" date="2015" name="Genome Biol. Evol.">
        <title>Comparative Genomics of a Bacterivorous Green Alga Reveals Evolutionary Causalities and Consequences of Phago-Mixotrophic Mode of Nutrition.</title>
        <authorList>
            <person name="Burns J.A."/>
            <person name="Paasch A."/>
            <person name="Narechania A."/>
            <person name="Kim E."/>
        </authorList>
    </citation>
    <scope>NUCLEOTIDE SEQUENCE [LARGE SCALE GENOMIC DNA]</scope>
    <source>
        <strain evidence="7 8">PLY_AMNH</strain>
    </source>
</reference>
<sequence length="421" mass="47458">MGKGKRKGGKKFTSDDFTKIVQHADREARTGGQVDDLPDDALFFVDSAPSEIPKVSKKDRRKNKSLNIDSILKVTPTVRFPKTAPNRKKITTINKPAGSRLKVSEKVIKPTQRRKAVKAYDLWGDDLVGESQDLVVSDVAASKTKTLNVKDIPGKPKTAATRSVPKVDEAGCSFNPVEDARQDVIAKAVAVELEKEFQKELHPVKKIAPMSHVNANLEDEIFRAQAAEEEEEEEEEEGAPQSSRKAVVNKKLTKAERNRLLRKRENQQKQDANIALKKQRRQLEQLKEIESTIEEEETGKEMKRQRNKTVKEDLQAAGPGRLGKKKFVPAPIQVQLSEDIDGSMRTLKGCPSLLKDSLKKFQHRGMIEPRDVVQKFKTSYAKSRIEYERGTRGETARLMHEAMLAEREAAIAERNMEKSLF</sequence>
<comment type="subcellular location">
    <subcellularLocation>
        <location evidence="5">Nucleus</location>
        <location evidence="5">Nucleolus</location>
    </subcellularLocation>
    <subcellularLocation>
        <location evidence="5">Nucleus</location>
        <location evidence="5">Nucleoplasm</location>
    </subcellularLocation>
</comment>
<dbReference type="Proteomes" id="UP001190700">
    <property type="component" value="Unassembled WGS sequence"/>
</dbReference>
<dbReference type="GO" id="GO:0006364">
    <property type="term" value="P:rRNA processing"/>
    <property type="evidence" value="ECO:0007669"/>
    <property type="project" value="TreeGrafter"/>
</dbReference>
<feature type="compositionally biased region" description="Basic and acidic residues" evidence="6">
    <location>
        <begin position="253"/>
        <end position="268"/>
    </location>
</feature>
<accession>A0AAE0F2H5</accession>
<dbReference type="GO" id="GO:0008097">
    <property type="term" value="F:5S rRNA binding"/>
    <property type="evidence" value="ECO:0007669"/>
    <property type="project" value="TreeGrafter"/>
</dbReference>
<evidence type="ECO:0000256" key="6">
    <source>
        <dbReference type="SAM" id="MobiDB-lite"/>
    </source>
</evidence>
<dbReference type="PANTHER" id="PTHR14211:SF7">
    <property type="entry name" value="RIBOSOME BIOGENESIS PROTEIN NOP53"/>
    <property type="match status" value="1"/>
</dbReference>
<feature type="compositionally biased region" description="Acidic residues" evidence="6">
    <location>
        <begin position="227"/>
        <end position="238"/>
    </location>
</feature>
<evidence type="ECO:0000256" key="4">
    <source>
        <dbReference type="ARBA" id="ARBA00023242"/>
    </source>
</evidence>
<dbReference type="EMBL" id="LGRX02027422">
    <property type="protein sequence ID" value="KAK3249368.1"/>
    <property type="molecule type" value="Genomic_DNA"/>
</dbReference>
<evidence type="ECO:0000256" key="5">
    <source>
        <dbReference type="PIRNR" id="PIRNR017302"/>
    </source>
</evidence>
<keyword evidence="8" id="KW-1185">Reference proteome</keyword>
<dbReference type="GO" id="GO:0005730">
    <property type="term" value="C:nucleolus"/>
    <property type="evidence" value="ECO:0007669"/>
    <property type="project" value="UniProtKB-SubCell"/>
</dbReference>
<dbReference type="AlphaFoldDB" id="A0AAE0F2H5"/>
<dbReference type="PANTHER" id="PTHR14211">
    <property type="entry name" value="GLIOMA SUPPRESSOR CANDIDATE REGION GENE 2"/>
    <property type="match status" value="1"/>
</dbReference>